<evidence type="ECO:0000313" key="2">
    <source>
        <dbReference type="Proteomes" id="UP001174936"/>
    </source>
</evidence>
<dbReference type="EMBL" id="JAULSV010000002">
    <property type="protein sequence ID" value="KAK0652535.1"/>
    <property type="molecule type" value="Genomic_DNA"/>
</dbReference>
<accession>A0AA40CV36</accession>
<dbReference type="Gene3D" id="1.25.40.20">
    <property type="entry name" value="Ankyrin repeat-containing domain"/>
    <property type="match status" value="1"/>
</dbReference>
<gene>
    <name evidence="1" type="ORF">B0T16DRAFT_387784</name>
</gene>
<protein>
    <submittedName>
        <fullName evidence="1">Uncharacterized protein</fullName>
    </submittedName>
</protein>
<keyword evidence="2" id="KW-1185">Reference proteome</keyword>
<sequence>MILEFGADPNIPNVNGMTPLHCLLELYTDKLEKKLITQDNREKYGKESGACLDITDENGDNPLDMVVALISMRKRGYGSQVRQDGVDIMRFMLDNVKPGCVSERLKWWATGALASQGVQLN</sequence>
<dbReference type="AlphaFoldDB" id="A0AA40CV36"/>
<comment type="caution">
    <text evidence="1">The sequence shown here is derived from an EMBL/GenBank/DDBJ whole genome shotgun (WGS) entry which is preliminary data.</text>
</comment>
<organism evidence="1 2">
    <name type="scientific">Cercophora newfieldiana</name>
    <dbReference type="NCBI Taxonomy" id="92897"/>
    <lineage>
        <taxon>Eukaryota</taxon>
        <taxon>Fungi</taxon>
        <taxon>Dikarya</taxon>
        <taxon>Ascomycota</taxon>
        <taxon>Pezizomycotina</taxon>
        <taxon>Sordariomycetes</taxon>
        <taxon>Sordariomycetidae</taxon>
        <taxon>Sordariales</taxon>
        <taxon>Lasiosphaeriaceae</taxon>
        <taxon>Cercophora</taxon>
    </lineage>
</organism>
<evidence type="ECO:0000313" key="1">
    <source>
        <dbReference type="EMBL" id="KAK0652535.1"/>
    </source>
</evidence>
<dbReference type="InterPro" id="IPR036770">
    <property type="entry name" value="Ankyrin_rpt-contain_sf"/>
</dbReference>
<dbReference type="Proteomes" id="UP001174936">
    <property type="component" value="Unassembled WGS sequence"/>
</dbReference>
<name>A0AA40CV36_9PEZI</name>
<dbReference type="SUPFAM" id="SSF48403">
    <property type="entry name" value="Ankyrin repeat"/>
    <property type="match status" value="1"/>
</dbReference>
<reference evidence="1" key="1">
    <citation type="submission" date="2023-06" db="EMBL/GenBank/DDBJ databases">
        <title>Genome-scale phylogeny and comparative genomics of the fungal order Sordariales.</title>
        <authorList>
            <consortium name="Lawrence Berkeley National Laboratory"/>
            <person name="Hensen N."/>
            <person name="Bonometti L."/>
            <person name="Westerberg I."/>
            <person name="Brannstrom I.O."/>
            <person name="Guillou S."/>
            <person name="Cros-Aarteil S."/>
            <person name="Calhoun S."/>
            <person name="Haridas S."/>
            <person name="Kuo A."/>
            <person name="Mondo S."/>
            <person name="Pangilinan J."/>
            <person name="Riley R."/>
            <person name="Labutti K."/>
            <person name="Andreopoulos B."/>
            <person name="Lipzen A."/>
            <person name="Chen C."/>
            <person name="Yanf M."/>
            <person name="Daum C."/>
            <person name="Ng V."/>
            <person name="Clum A."/>
            <person name="Steindorff A."/>
            <person name="Ohm R."/>
            <person name="Martin F."/>
            <person name="Silar P."/>
            <person name="Natvig D."/>
            <person name="Lalanne C."/>
            <person name="Gautier V."/>
            <person name="Ament-Velasquez S.L."/>
            <person name="Kruys A."/>
            <person name="Hutchinson M.I."/>
            <person name="Powell A.J."/>
            <person name="Barry K."/>
            <person name="Miller A.N."/>
            <person name="Grigoriev I.V."/>
            <person name="Debuchy R."/>
            <person name="Gladieux P."/>
            <person name="Thoren M.H."/>
            <person name="Johannesson H."/>
        </authorList>
    </citation>
    <scope>NUCLEOTIDE SEQUENCE</scope>
    <source>
        <strain evidence="1">SMH2532-1</strain>
    </source>
</reference>
<proteinExistence type="predicted"/>